<dbReference type="Proteomes" id="UP000001556">
    <property type="component" value="Chromosome"/>
</dbReference>
<evidence type="ECO:0000313" key="12">
    <source>
        <dbReference type="EMBL" id="ABO50270.1"/>
    </source>
</evidence>
<evidence type="ECO:0000256" key="5">
    <source>
        <dbReference type="ARBA" id="ARBA00022741"/>
    </source>
</evidence>
<keyword evidence="13" id="KW-1185">Reference proteome</keyword>
<dbReference type="HOGENOM" id="CLU_000445_114_39_9"/>
<feature type="domain" description="PAS" evidence="11">
    <location>
        <begin position="79"/>
        <end position="120"/>
    </location>
</feature>
<gene>
    <name evidence="12" type="ordered locus">Dred_1745</name>
</gene>
<organism evidence="12 13">
    <name type="scientific">Desulforamulus reducens (strain ATCC BAA-1160 / DSM 100696 / MI-1)</name>
    <name type="common">Desulfotomaculum reducens</name>
    <dbReference type="NCBI Taxonomy" id="349161"/>
    <lineage>
        <taxon>Bacteria</taxon>
        <taxon>Bacillati</taxon>
        <taxon>Bacillota</taxon>
        <taxon>Clostridia</taxon>
        <taxon>Eubacteriales</taxon>
        <taxon>Peptococcaceae</taxon>
        <taxon>Desulforamulus</taxon>
    </lineage>
</organism>
<comment type="catalytic activity">
    <reaction evidence="1">
        <text>ATP + protein L-histidine = ADP + protein N-phospho-L-histidine.</text>
        <dbReference type="EC" id="2.7.13.3"/>
    </reaction>
</comment>
<dbReference type="EC" id="2.7.13.3" evidence="2"/>
<evidence type="ECO:0000256" key="7">
    <source>
        <dbReference type="ARBA" id="ARBA00022840"/>
    </source>
</evidence>
<keyword evidence="8" id="KW-0902">Two-component regulatory system</keyword>
<accession>A4J5B7</accession>
<feature type="domain" description="Histidine kinase" evidence="10">
    <location>
        <begin position="214"/>
        <end position="423"/>
    </location>
</feature>
<dbReference type="Pfam" id="PF00512">
    <property type="entry name" value="HisKA"/>
    <property type="match status" value="1"/>
</dbReference>
<dbReference type="SMART" id="SM00388">
    <property type="entry name" value="HisKA"/>
    <property type="match status" value="1"/>
</dbReference>
<evidence type="ECO:0000256" key="3">
    <source>
        <dbReference type="ARBA" id="ARBA00022553"/>
    </source>
</evidence>
<dbReference type="InterPro" id="IPR036890">
    <property type="entry name" value="HATPase_C_sf"/>
</dbReference>
<dbReference type="eggNOG" id="COG3852">
    <property type="taxonomic scope" value="Bacteria"/>
</dbReference>
<dbReference type="KEGG" id="drm:Dred_1745"/>
<dbReference type="PROSITE" id="PS50112">
    <property type="entry name" value="PAS"/>
    <property type="match status" value="1"/>
</dbReference>
<name>A4J5B7_DESRM</name>
<evidence type="ECO:0000256" key="6">
    <source>
        <dbReference type="ARBA" id="ARBA00022777"/>
    </source>
</evidence>
<dbReference type="InterPro" id="IPR035965">
    <property type="entry name" value="PAS-like_dom_sf"/>
</dbReference>
<evidence type="ECO:0000256" key="9">
    <source>
        <dbReference type="SAM" id="Phobius"/>
    </source>
</evidence>
<feature type="transmembrane region" description="Helical" evidence="9">
    <location>
        <begin position="40"/>
        <end position="57"/>
    </location>
</feature>
<dbReference type="CDD" id="cd00082">
    <property type="entry name" value="HisKA"/>
    <property type="match status" value="1"/>
</dbReference>
<dbReference type="Gene3D" id="3.30.565.10">
    <property type="entry name" value="Histidine kinase-like ATPase, C-terminal domain"/>
    <property type="match status" value="1"/>
</dbReference>
<keyword evidence="5" id="KW-0547">Nucleotide-binding</keyword>
<keyword evidence="9" id="KW-0812">Transmembrane</keyword>
<dbReference type="Pfam" id="PF02518">
    <property type="entry name" value="HATPase_c"/>
    <property type="match status" value="1"/>
</dbReference>
<evidence type="ECO:0000256" key="2">
    <source>
        <dbReference type="ARBA" id="ARBA00012438"/>
    </source>
</evidence>
<dbReference type="InterPro" id="IPR000014">
    <property type="entry name" value="PAS"/>
</dbReference>
<proteinExistence type="predicted"/>
<evidence type="ECO:0000259" key="11">
    <source>
        <dbReference type="PROSITE" id="PS50112"/>
    </source>
</evidence>
<dbReference type="InterPro" id="IPR003594">
    <property type="entry name" value="HATPase_dom"/>
</dbReference>
<dbReference type="STRING" id="349161.Dred_1745"/>
<dbReference type="EMBL" id="CP000612">
    <property type="protein sequence ID" value="ABO50270.1"/>
    <property type="molecule type" value="Genomic_DNA"/>
</dbReference>
<evidence type="ECO:0000256" key="1">
    <source>
        <dbReference type="ARBA" id="ARBA00000085"/>
    </source>
</evidence>
<dbReference type="InterPro" id="IPR004358">
    <property type="entry name" value="Sig_transdc_His_kin-like_C"/>
</dbReference>
<dbReference type="SUPFAM" id="SSF55785">
    <property type="entry name" value="PYP-like sensor domain (PAS domain)"/>
    <property type="match status" value="1"/>
</dbReference>
<evidence type="ECO:0000313" key="13">
    <source>
        <dbReference type="Proteomes" id="UP000001556"/>
    </source>
</evidence>
<dbReference type="GO" id="GO:0005524">
    <property type="term" value="F:ATP binding"/>
    <property type="evidence" value="ECO:0007669"/>
    <property type="project" value="UniProtKB-KW"/>
</dbReference>
<dbReference type="SUPFAM" id="SSF55874">
    <property type="entry name" value="ATPase domain of HSP90 chaperone/DNA topoisomerase II/histidine kinase"/>
    <property type="match status" value="1"/>
</dbReference>
<keyword evidence="6 12" id="KW-0418">Kinase</keyword>
<evidence type="ECO:0000256" key="4">
    <source>
        <dbReference type="ARBA" id="ARBA00022679"/>
    </source>
</evidence>
<evidence type="ECO:0000259" key="10">
    <source>
        <dbReference type="PROSITE" id="PS50109"/>
    </source>
</evidence>
<keyword evidence="9" id="KW-1133">Transmembrane helix</keyword>
<dbReference type="Gene3D" id="3.30.450.20">
    <property type="entry name" value="PAS domain"/>
    <property type="match status" value="1"/>
</dbReference>
<dbReference type="SUPFAM" id="SSF47384">
    <property type="entry name" value="Homodimeric domain of signal transducing histidine kinase"/>
    <property type="match status" value="1"/>
</dbReference>
<dbReference type="NCBIfam" id="TIGR00229">
    <property type="entry name" value="sensory_box"/>
    <property type="match status" value="1"/>
</dbReference>
<dbReference type="PANTHER" id="PTHR43065:SF10">
    <property type="entry name" value="PEROXIDE STRESS-ACTIVATED HISTIDINE KINASE MAK3"/>
    <property type="match status" value="1"/>
</dbReference>
<dbReference type="PANTHER" id="PTHR43065">
    <property type="entry name" value="SENSOR HISTIDINE KINASE"/>
    <property type="match status" value="1"/>
</dbReference>
<evidence type="ECO:0000256" key="8">
    <source>
        <dbReference type="ARBA" id="ARBA00023012"/>
    </source>
</evidence>
<dbReference type="InterPro" id="IPR005467">
    <property type="entry name" value="His_kinase_dom"/>
</dbReference>
<reference evidence="12 13" key="1">
    <citation type="submission" date="2007-03" db="EMBL/GenBank/DDBJ databases">
        <title>Complete sequence of Desulfotomaculum reducens MI-1.</title>
        <authorList>
            <consortium name="US DOE Joint Genome Institute"/>
            <person name="Copeland A."/>
            <person name="Lucas S."/>
            <person name="Lapidus A."/>
            <person name="Barry K."/>
            <person name="Detter J.C."/>
            <person name="Glavina del Rio T."/>
            <person name="Hammon N."/>
            <person name="Israni S."/>
            <person name="Dalin E."/>
            <person name="Tice H."/>
            <person name="Pitluck S."/>
            <person name="Sims D."/>
            <person name="Brettin T."/>
            <person name="Bruce D."/>
            <person name="Han C."/>
            <person name="Tapia R."/>
            <person name="Schmutz J."/>
            <person name="Larimer F."/>
            <person name="Land M."/>
            <person name="Hauser L."/>
            <person name="Kyrpides N."/>
            <person name="Kim E."/>
            <person name="Tebo B.M."/>
            <person name="Richardson P."/>
        </authorList>
    </citation>
    <scope>NUCLEOTIDE SEQUENCE [LARGE SCALE GENOMIC DNA]</scope>
    <source>
        <strain evidence="12 13">MI-1</strain>
    </source>
</reference>
<dbReference type="Gene3D" id="1.10.287.130">
    <property type="match status" value="1"/>
</dbReference>
<dbReference type="SMART" id="SM00387">
    <property type="entry name" value="HATPase_c"/>
    <property type="match status" value="1"/>
</dbReference>
<protein>
    <recommendedName>
        <fullName evidence="2">histidine kinase</fullName>
        <ecNumber evidence="2">2.7.13.3</ecNumber>
    </recommendedName>
</protein>
<dbReference type="InterPro" id="IPR003661">
    <property type="entry name" value="HisK_dim/P_dom"/>
</dbReference>
<dbReference type="GO" id="GO:0000155">
    <property type="term" value="F:phosphorelay sensor kinase activity"/>
    <property type="evidence" value="ECO:0007669"/>
    <property type="project" value="InterPro"/>
</dbReference>
<keyword evidence="7" id="KW-0067">ATP-binding</keyword>
<dbReference type="PRINTS" id="PR00344">
    <property type="entry name" value="BCTRLSENSOR"/>
</dbReference>
<dbReference type="InterPro" id="IPR036097">
    <property type="entry name" value="HisK_dim/P_sf"/>
</dbReference>
<keyword evidence="4" id="KW-0808">Transferase</keyword>
<keyword evidence="9" id="KW-0472">Membrane</keyword>
<keyword evidence="3" id="KW-0597">Phosphoprotein</keyword>
<sequence length="424" mass="48064">MYFCRKRVPNLTRYFLLTWLGIVFLLGVQGFYLPDIVDRWLFLGAMLLFMTGMFIILHHKHQIQVTQLETKIKKYKETSHKNDKNLFEELPVAIIVVNEVGEIIKINSYARRISGISKEEYRINVLQRTNAIDTPLYFLAQTLRGEEEFHEQYYNYQGEQELSYLYVNTSKMVDCQGKTVGAILIACQVSEQSFLGRHLSQRGKLALIGELAAGTAHEIRNPLTTVKGLIQLIAQRFPQGDRARQHFDVIMKEIEQINSIIKELLLLARRTTPNLSFASLPAVLDQVLLLIEGEANCRGIQIIRDYNDQLPLVIIDEDQIKQVFIHLATNAIHAMPSGGELHISARTHDISNALEISFADTGIGIKKEHLARIFQPFFTTTPENTGLGLPVSYQIIDNHGGNLSVRSQLGKGSTFSVTLPLVNY</sequence>
<dbReference type="AlphaFoldDB" id="A4J5B7"/>
<dbReference type="PROSITE" id="PS50109">
    <property type="entry name" value="HIS_KIN"/>
    <property type="match status" value="1"/>
</dbReference>